<comment type="caution">
    <text evidence="11">The sequence shown here is derived from an EMBL/GenBank/DDBJ whole genome shotgun (WGS) entry which is preliminary data.</text>
</comment>
<dbReference type="Pfam" id="PF00512">
    <property type="entry name" value="HisKA"/>
    <property type="match status" value="1"/>
</dbReference>
<dbReference type="CDD" id="cd17546">
    <property type="entry name" value="REC_hyHK_CKI1_RcsC-like"/>
    <property type="match status" value="1"/>
</dbReference>
<dbReference type="InterPro" id="IPR003594">
    <property type="entry name" value="HATPase_dom"/>
</dbReference>
<keyword evidence="4 7" id="KW-0597">Phosphoprotein</keyword>
<evidence type="ECO:0000256" key="1">
    <source>
        <dbReference type="ARBA" id="ARBA00000085"/>
    </source>
</evidence>
<dbReference type="SMART" id="SM00387">
    <property type="entry name" value="HATPase_c"/>
    <property type="match status" value="1"/>
</dbReference>
<comment type="catalytic activity">
    <reaction evidence="1">
        <text>ATP + protein L-histidine = ADP + protein N-phospho-L-histidine.</text>
        <dbReference type="EC" id="2.7.13.3"/>
    </reaction>
</comment>
<dbReference type="PANTHER" id="PTHR43719">
    <property type="entry name" value="TWO-COMPONENT HISTIDINE KINASE"/>
    <property type="match status" value="1"/>
</dbReference>
<sequence>MELKSWKNMEPSKLDLLWIMAPLIIVIFGFVVFIMLTIGNDHAKQAIYEASGDAHASLFAHVRDRAHVLSQTNSSAHNLARILHSSNEINFSSISEIESKVALGLFFALSTMRRASMVAYIGWDGLFFSYYRELDQIYAIFSDKRHHSNASIVAYQFYIQKVDVDTGVRHGDAIVYSPSGSNDLKWIHDSLDGRNGYVAWGLGFEKFLEPLFLFSALVGRVGVISVGVKVKDFVESVTSINLFGGHQYLAMDDGYPLAYTGPPNILYAFGNGSLSILGTDPSDVEHKAMHISCRGDDRSLFGLAAMESNYLSIGGKAYRLSCAPFIASEIHLVSIMATPCKDSAHIFKKMTIAVISLFFFLIFGVFIGSMILGMIFKKVKMEDVQLRFALIKQKEATQQAERKSMNKSMAFSRASHDVRTSLISITCLIELCRRSVPSQSDLNENLQQMSVCASKLLDILNSVLDTSKVEAGKMQLEEREFNIVQVLQESLDSFHVAAQNKGLEMIWDPTDFSVFKYSKVIGDRRRFSQILDNLLGNALKFTPQGHISVYAWAKKPTFEKYKIASQHGFFFSRLLDTISHLFYRNEDPHVSNSSNSIQSDPNCIEFIFEVNDTGIGIPKERRASIFENYVQVKESSLGGHEGTGLGLGIVQSYVRLMGGEIGIKDKEQGKRGTCFRFNIFLKSCDVSIGENIASNGNQASTESPEVAMREHIGFQSSVHKMPLAEDLKMENVQILLLAQGDETRNVATRWLNGFGVKVWTTNYPKDLLSALESIKRKLLDSSSGSGKFDFLSLRISSSKSISQDGNGELTTFVDDRTLPLTIWDLSKKSHTKKLSTYIMVLIDLNFENLTEICSVLNNFSQSFQNIQFKVVWLANPNTRTADLSNIKEARCDFVLKGPLYGSHLYPLLSLFQESEGTTENQPFEYSTMNDIQKVEDSKRLSSLVGTNEAFSHHKGQHASYSKLEKLKLMDSATDINYLNGMKILLVEDSPVISHYEFSLLSKLGAEIEISKNGLEALNKVKTALQETTNAIGESQKQKSLEHLPYDVILMDCEMPIMDGYEATRQIRMEEKQYGCHILIIALTAHGARGEDQKATLCGMDTYLEKPLHEQKLLDAIRNFS</sequence>
<dbReference type="InterPro" id="IPR036890">
    <property type="entry name" value="HATPase_C_sf"/>
</dbReference>
<dbReference type="PRINTS" id="PR00344">
    <property type="entry name" value="BCTRLSENSOR"/>
</dbReference>
<proteinExistence type="predicted"/>
<dbReference type="PROSITE" id="PS50110">
    <property type="entry name" value="RESPONSE_REGULATORY"/>
    <property type="match status" value="1"/>
</dbReference>
<dbReference type="Gene3D" id="3.40.50.2300">
    <property type="match status" value="1"/>
</dbReference>
<dbReference type="Pfam" id="PF00072">
    <property type="entry name" value="Response_reg"/>
    <property type="match status" value="1"/>
</dbReference>
<comment type="function">
    <text evidence="2">Cytokinin receptor related to bacterial two-component regulators. Functions as a histidine kinase and transmits the stress signal to a downstream MAPK cascade.</text>
</comment>
<keyword evidence="5" id="KW-0932">Cytokinin signaling pathway</keyword>
<dbReference type="InterPro" id="IPR050956">
    <property type="entry name" value="2C_system_His_kinase"/>
</dbReference>
<evidence type="ECO:0000313" key="12">
    <source>
        <dbReference type="Proteomes" id="UP001085076"/>
    </source>
</evidence>
<feature type="transmembrane region" description="Helical" evidence="8">
    <location>
        <begin position="16"/>
        <end position="38"/>
    </location>
</feature>
<evidence type="ECO:0000259" key="9">
    <source>
        <dbReference type="PROSITE" id="PS50109"/>
    </source>
</evidence>
<feature type="domain" description="Response regulatory" evidence="10">
    <location>
        <begin position="982"/>
        <end position="1120"/>
    </location>
</feature>
<dbReference type="Gene3D" id="1.10.287.130">
    <property type="match status" value="1"/>
</dbReference>
<dbReference type="SUPFAM" id="SSF52172">
    <property type="entry name" value="CheY-like"/>
    <property type="match status" value="1"/>
</dbReference>
<dbReference type="Proteomes" id="UP001085076">
    <property type="component" value="Miscellaneous, Linkage group lg03"/>
</dbReference>
<dbReference type="PROSITE" id="PS50109">
    <property type="entry name" value="HIS_KIN"/>
    <property type="match status" value="1"/>
</dbReference>
<dbReference type="CDD" id="cd00082">
    <property type="entry name" value="HisKA"/>
    <property type="match status" value="1"/>
</dbReference>
<evidence type="ECO:0000256" key="6">
    <source>
        <dbReference type="ARBA" id="ARBA00023012"/>
    </source>
</evidence>
<protein>
    <recommendedName>
        <fullName evidence="3">histidine kinase</fullName>
        <ecNumber evidence="3">2.7.13.3</ecNumber>
    </recommendedName>
</protein>
<dbReference type="Pfam" id="PF02518">
    <property type="entry name" value="HATPase_c"/>
    <property type="match status" value="1"/>
</dbReference>
<name>A0A9D5HJN6_9LILI</name>
<evidence type="ECO:0000256" key="5">
    <source>
        <dbReference type="ARBA" id="ARBA00022864"/>
    </source>
</evidence>
<dbReference type="PANTHER" id="PTHR43719:SF75">
    <property type="entry name" value="HISTIDINE KINASE CKI1"/>
    <property type="match status" value="1"/>
</dbReference>
<dbReference type="EMBL" id="JAGGNH010000003">
    <property type="protein sequence ID" value="KAJ0978916.1"/>
    <property type="molecule type" value="Genomic_DNA"/>
</dbReference>
<dbReference type="GO" id="GO:0000155">
    <property type="term" value="F:phosphorelay sensor kinase activity"/>
    <property type="evidence" value="ECO:0007669"/>
    <property type="project" value="InterPro"/>
</dbReference>
<dbReference type="InterPro" id="IPR005467">
    <property type="entry name" value="His_kinase_dom"/>
</dbReference>
<evidence type="ECO:0000256" key="8">
    <source>
        <dbReference type="SAM" id="Phobius"/>
    </source>
</evidence>
<evidence type="ECO:0000259" key="10">
    <source>
        <dbReference type="PROSITE" id="PS50110"/>
    </source>
</evidence>
<evidence type="ECO:0000313" key="11">
    <source>
        <dbReference type="EMBL" id="KAJ0978916.1"/>
    </source>
</evidence>
<dbReference type="InterPro" id="IPR001789">
    <property type="entry name" value="Sig_transdc_resp-reg_receiver"/>
</dbReference>
<dbReference type="InterPro" id="IPR003661">
    <property type="entry name" value="HisK_dim/P_dom"/>
</dbReference>
<dbReference type="InterPro" id="IPR011006">
    <property type="entry name" value="CheY-like_superfamily"/>
</dbReference>
<evidence type="ECO:0000256" key="2">
    <source>
        <dbReference type="ARBA" id="ARBA00002427"/>
    </source>
</evidence>
<dbReference type="Gene3D" id="3.30.565.10">
    <property type="entry name" value="Histidine kinase-like ATPase, C-terminal domain"/>
    <property type="match status" value="1"/>
</dbReference>
<dbReference type="SUPFAM" id="SSF55874">
    <property type="entry name" value="ATPase domain of HSP90 chaperone/DNA topoisomerase II/histidine kinase"/>
    <property type="match status" value="1"/>
</dbReference>
<organism evidence="11 12">
    <name type="scientific">Dioscorea zingiberensis</name>
    <dbReference type="NCBI Taxonomy" id="325984"/>
    <lineage>
        <taxon>Eukaryota</taxon>
        <taxon>Viridiplantae</taxon>
        <taxon>Streptophyta</taxon>
        <taxon>Embryophyta</taxon>
        <taxon>Tracheophyta</taxon>
        <taxon>Spermatophyta</taxon>
        <taxon>Magnoliopsida</taxon>
        <taxon>Liliopsida</taxon>
        <taxon>Dioscoreales</taxon>
        <taxon>Dioscoreaceae</taxon>
        <taxon>Dioscorea</taxon>
    </lineage>
</organism>
<dbReference type="SUPFAM" id="SSF47384">
    <property type="entry name" value="Homodimeric domain of signal transducing histidine kinase"/>
    <property type="match status" value="1"/>
</dbReference>
<feature type="domain" description="Histidine kinase" evidence="9">
    <location>
        <begin position="413"/>
        <end position="683"/>
    </location>
</feature>
<keyword evidence="8" id="KW-0812">Transmembrane</keyword>
<dbReference type="InterPro" id="IPR004358">
    <property type="entry name" value="Sig_transdc_His_kin-like_C"/>
</dbReference>
<evidence type="ECO:0000256" key="3">
    <source>
        <dbReference type="ARBA" id="ARBA00012438"/>
    </source>
</evidence>
<accession>A0A9D5HJN6</accession>
<dbReference type="InterPro" id="IPR036097">
    <property type="entry name" value="HisK_dim/P_sf"/>
</dbReference>
<feature type="modified residue" description="4-aspartylphosphate" evidence="7">
    <location>
        <position position="1051"/>
    </location>
</feature>
<evidence type="ECO:0000256" key="4">
    <source>
        <dbReference type="ARBA" id="ARBA00022553"/>
    </source>
</evidence>
<dbReference type="SMART" id="SM00388">
    <property type="entry name" value="HisKA"/>
    <property type="match status" value="1"/>
</dbReference>
<dbReference type="EC" id="2.7.13.3" evidence="3"/>
<gene>
    <name evidence="11" type="ORF">J5N97_014390</name>
</gene>
<keyword evidence="8" id="KW-1133">Transmembrane helix</keyword>
<reference evidence="11" key="2">
    <citation type="journal article" date="2022" name="Hortic Res">
        <title>The genome of Dioscorea zingiberensis sheds light on the biosynthesis, origin and evolution of the medicinally important diosgenin saponins.</title>
        <authorList>
            <person name="Li Y."/>
            <person name="Tan C."/>
            <person name="Li Z."/>
            <person name="Guo J."/>
            <person name="Li S."/>
            <person name="Chen X."/>
            <person name="Wang C."/>
            <person name="Dai X."/>
            <person name="Yang H."/>
            <person name="Song W."/>
            <person name="Hou L."/>
            <person name="Xu J."/>
            <person name="Tong Z."/>
            <person name="Xu A."/>
            <person name="Yuan X."/>
            <person name="Wang W."/>
            <person name="Yang Q."/>
            <person name="Chen L."/>
            <person name="Sun Z."/>
            <person name="Wang K."/>
            <person name="Pan B."/>
            <person name="Chen J."/>
            <person name="Bao Y."/>
            <person name="Liu F."/>
            <person name="Qi X."/>
            <person name="Gang D.R."/>
            <person name="Wen J."/>
            <person name="Li J."/>
        </authorList>
    </citation>
    <scope>NUCLEOTIDE SEQUENCE</scope>
    <source>
        <strain evidence="11">Dzin_1.0</strain>
    </source>
</reference>
<evidence type="ECO:0000256" key="7">
    <source>
        <dbReference type="PROSITE-ProRule" id="PRU00169"/>
    </source>
</evidence>
<keyword evidence="8" id="KW-0472">Membrane</keyword>
<dbReference type="SMART" id="SM00448">
    <property type="entry name" value="REC"/>
    <property type="match status" value="1"/>
</dbReference>
<reference evidence="11" key="1">
    <citation type="submission" date="2021-03" db="EMBL/GenBank/DDBJ databases">
        <authorList>
            <person name="Li Z."/>
            <person name="Yang C."/>
        </authorList>
    </citation>
    <scope>NUCLEOTIDE SEQUENCE</scope>
    <source>
        <strain evidence="11">Dzin_1.0</strain>
        <tissue evidence="11">Leaf</tissue>
    </source>
</reference>
<keyword evidence="6" id="KW-0902">Two-component regulatory system</keyword>
<dbReference type="GO" id="GO:0009736">
    <property type="term" value="P:cytokinin-activated signaling pathway"/>
    <property type="evidence" value="ECO:0007669"/>
    <property type="project" value="UniProtKB-KW"/>
</dbReference>
<feature type="transmembrane region" description="Helical" evidence="8">
    <location>
        <begin position="351"/>
        <end position="376"/>
    </location>
</feature>
<dbReference type="OrthoDB" id="60033at2759"/>
<keyword evidence="12" id="KW-1185">Reference proteome</keyword>
<dbReference type="AlphaFoldDB" id="A0A9D5HJN6"/>